<dbReference type="Gene3D" id="3.40.50.10490">
    <property type="entry name" value="Glucose-6-phosphate isomerase like protein, domain 1"/>
    <property type="match status" value="1"/>
</dbReference>
<dbReference type="PANTHER" id="PTHR30390:SF7">
    <property type="entry name" value="PHOSPHOHEPTOSE ISOMERASE"/>
    <property type="match status" value="1"/>
</dbReference>
<dbReference type="InterPro" id="IPR035472">
    <property type="entry name" value="RpiR-like_SIS"/>
</dbReference>
<dbReference type="InterPro" id="IPR001347">
    <property type="entry name" value="SIS_dom"/>
</dbReference>
<name>A0ABS1H1X0_9BACL</name>
<dbReference type="Pfam" id="PF13580">
    <property type="entry name" value="SIS_2"/>
    <property type="match status" value="1"/>
</dbReference>
<gene>
    <name evidence="2" type="ORF">JFL43_00625</name>
</gene>
<dbReference type="Proteomes" id="UP000618943">
    <property type="component" value="Unassembled WGS sequence"/>
</dbReference>
<evidence type="ECO:0000313" key="2">
    <source>
        <dbReference type="EMBL" id="MBK3493396.1"/>
    </source>
</evidence>
<keyword evidence="3" id="KW-1185">Reference proteome</keyword>
<dbReference type="SUPFAM" id="SSF53697">
    <property type="entry name" value="SIS domain"/>
    <property type="match status" value="1"/>
</dbReference>
<dbReference type="EMBL" id="JAEOAH010000001">
    <property type="protein sequence ID" value="MBK3493396.1"/>
    <property type="molecule type" value="Genomic_DNA"/>
</dbReference>
<organism evidence="2 3">
    <name type="scientific">Viridibacillus soli</name>
    <dbReference type="NCBI Taxonomy" id="2798301"/>
    <lineage>
        <taxon>Bacteria</taxon>
        <taxon>Bacillati</taxon>
        <taxon>Bacillota</taxon>
        <taxon>Bacilli</taxon>
        <taxon>Bacillales</taxon>
        <taxon>Caryophanaceae</taxon>
        <taxon>Viridibacillus</taxon>
    </lineage>
</organism>
<proteinExistence type="predicted"/>
<dbReference type="CDD" id="cd05013">
    <property type="entry name" value="SIS_RpiR"/>
    <property type="match status" value="1"/>
</dbReference>
<comment type="caution">
    <text evidence="2">The sequence shown here is derived from an EMBL/GenBank/DDBJ whole genome shotgun (WGS) entry which is preliminary data.</text>
</comment>
<dbReference type="InterPro" id="IPR046348">
    <property type="entry name" value="SIS_dom_sf"/>
</dbReference>
<dbReference type="RefSeq" id="WP_200747514.1">
    <property type="nucleotide sequence ID" value="NZ_JAEOAH010000001.1"/>
</dbReference>
<protein>
    <submittedName>
        <fullName evidence="2">SIS domain-containing protein</fullName>
    </submittedName>
</protein>
<dbReference type="PANTHER" id="PTHR30390">
    <property type="entry name" value="SEDOHEPTULOSE 7-PHOSPHATE ISOMERASE / DNAA INITIATOR-ASSOCIATING FACTOR FOR REPLICATION INITIATION"/>
    <property type="match status" value="1"/>
</dbReference>
<accession>A0ABS1H1X0</accession>
<dbReference type="NCBIfam" id="NF002805">
    <property type="entry name" value="PRK02947.1"/>
    <property type="match status" value="1"/>
</dbReference>
<evidence type="ECO:0000313" key="3">
    <source>
        <dbReference type="Proteomes" id="UP000618943"/>
    </source>
</evidence>
<sequence>MHQYFQEVQHLLNIVAVEEQSSMRKAAQLISERIQGGGILQLFGCGHSHLLAQEAFFRAGGLVPVETIFIEPLMLQAGALTSSNNEKDPNFIANHRHILDFKPNDVLIIISTSGRNVVPIDVAILAKEAGVLVISLQSLEYKEHAATKHKSGQRLEEVVNVVLNTHIPIGDGVLWHDSVQYGPASSTVGSAILNTTICQVIEILASTGEDLPVFESANLDGSKERNELMIERYSNRINF</sequence>
<dbReference type="PROSITE" id="PS51464">
    <property type="entry name" value="SIS"/>
    <property type="match status" value="1"/>
</dbReference>
<evidence type="ECO:0000259" key="1">
    <source>
        <dbReference type="PROSITE" id="PS51464"/>
    </source>
</evidence>
<reference evidence="2 3" key="1">
    <citation type="submission" date="2020-12" db="EMBL/GenBank/DDBJ databases">
        <title>YIM B01967 draft genome.</title>
        <authorList>
            <person name="Yan X."/>
        </authorList>
    </citation>
    <scope>NUCLEOTIDE SEQUENCE [LARGE SCALE GENOMIC DNA]</scope>
    <source>
        <strain evidence="2 3">YIM B01967</strain>
    </source>
</reference>
<dbReference type="InterPro" id="IPR050099">
    <property type="entry name" value="SIS_GmhA/DiaA_subfam"/>
</dbReference>
<feature type="domain" description="SIS" evidence="1">
    <location>
        <begin position="30"/>
        <end position="214"/>
    </location>
</feature>